<feature type="non-terminal residue" evidence="1">
    <location>
        <position position="1"/>
    </location>
</feature>
<reference evidence="1 2" key="1">
    <citation type="journal article" date="2006" name="Science">
        <title>Phytophthora genome sequences uncover evolutionary origins and mechanisms of pathogenesis.</title>
        <authorList>
            <person name="Tyler B.M."/>
            <person name="Tripathy S."/>
            <person name="Zhang X."/>
            <person name="Dehal P."/>
            <person name="Jiang R.H."/>
            <person name="Aerts A."/>
            <person name="Arredondo F.D."/>
            <person name="Baxter L."/>
            <person name="Bensasson D."/>
            <person name="Beynon J.L."/>
            <person name="Chapman J."/>
            <person name="Damasceno C.M."/>
            <person name="Dorrance A.E."/>
            <person name="Dou D."/>
            <person name="Dickerman A.W."/>
            <person name="Dubchak I.L."/>
            <person name="Garbelotto M."/>
            <person name="Gijzen M."/>
            <person name="Gordon S.G."/>
            <person name="Govers F."/>
            <person name="Grunwald N.J."/>
            <person name="Huang W."/>
            <person name="Ivors K.L."/>
            <person name="Jones R.W."/>
            <person name="Kamoun S."/>
            <person name="Krampis K."/>
            <person name="Lamour K.H."/>
            <person name="Lee M.K."/>
            <person name="McDonald W.H."/>
            <person name="Medina M."/>
            <person name="Meijer H.J."/>
            <person name="Nordberg E.K."/>
            <person name="Maclean D.J."/>
            <person name="Ospina-Giraldo M.D."/>
            <person name="Morris P.F."/>
            <person name="Phuntumart V."/>
            <person name="Putnam N.H."/>
            <person name="Rash S."/>
            <person name="Rose J.K."/>
            <person name="Sakihama Y."/>
            <person name="Salamov A.A."/>
            <person name="Savidor A."/>
            <person name="Scheuring C.F."/>
            <person name="Smith B.M."/>
            <person name="Sobral B.W."/>
            <person name="Terry A."/>
            <person name="Torto-Alalibo T.A."/>
            <person name="Win J."/>
            <person name="Xu Z."/>
            <person name="Zhang H."/>
            <person name="Grigoriev I.V."/>
            <person name="Rokhsar D.S."/>
            <person name="Boore J.L."/>
        </authorList>
    </citation>
    <scope>NUCLEOTIDE SEQUENCE [LARGE SCALE GENOMIC DNA]</scope>
    <source>
        <strain evidence="1 2">P6497</strain>
    </source>
</reference>
<protein>
    <recommendedName>
        <fullName evidence="3">Gag protein</fullName>
    </recommendedName>
</protein>
<gene>
    <name evidence="1" type="ORF">PHYSODRAFT_402483</name>
</gene>
<dbReference type="GeneID" id="20651296"/>
<name>G4ZAT8_PHYSP</name>
<dbReference type="InParanoid" id="G4ZAT8"/>
<proteinExistence type="predicted"/>
<evidence type="ECO:0008006" key="3">
    <source>
        <dbReference type="Google" id="ProtNLM"/>
    </source>
</evidence>
<dbReference type="Proteomes" id="UP000002640">
    <property type="component" value="Unassembled WGS sequence"/>
</dbReference>
<evidence type="ECO:0000313" key="2">
    <source>
        <dbReference type="Proteomes" id="UP000002640"/>
    </source>
</evidence>
<feature type="non-terminal residue" evidence="1">
    <location>
        <position position="148"/>
    </location>
</feature>
<keyword evidence="2" id="KW-1185">Reference proteome</keyword>
<accession>G4ZAT8</accession>
<organism evidence="1 2">
    <name type="scientific">Phytophthora sojae (strain P6497)</name>
    <name type="common">Soybean stem and root rot agent</name>
    <name type="synonym">Phytophthora megasperma f. sp. glycines</name>
    <dbReference type="NCBI Taxonomy" id="1094619"/>
    <lineage>
        <taxon>Eukaryota</taxon>
        <taxon>Sar</taxon>
        <taxon>Stramenopiles</taxon>
        <taxon>Oomycota</taxon>
        <taxon>Peronosporomycetes</taxon>
        <taxon>Peronosporales</taxon>
        <taxon>Peronosporaceae</taxon>
        <taxon>Phytophthora</taxon>
    </lineage>
</organism>
<evidence type="ECO:0000313" key="1">
    <source>
        <dbReference type="EMBL" id="EGZ20567.1"/>
    </source>
</evidence>
<dbReference type="EMBL" id="JH159153">
    <property type="protein sequence ID" value="EGZ20567.1"/>
    <property type="molecule type" value="Genomic_DNA"/>
</dbReference>
<sequence>DSQFESVRNMAGIFGSDALRSLAAATPAEQVERVSAFDEYERGLIAHVQGNLLAQMSEPKRVQPKPLRLAVPPFEGKDGEKLHFWIQEIEMAMSAGLISAENLRVAVALSNFGERAKTWAYTSAGTCPAAVISRSHIVERTSAGFRPA</sequence>
<dbReference type="AlphaFoldDB" id="G4ZAT8"/>
<dbReference type="OMA" id="TWAYTSA"/>
<dbReference type="RefSeq" id="XP_009523284.1">
    <property type="nucleotide sequence ID" value="XM_009524989.1"/>
</dbReference>
<dbReference type="KEGG" id="psoj:PHYSODRAFT_402483"/>